<dbReference type="InterPro" id="IPR036812">
    <property type="entry name" value="NAD(P)_OxRdtase_dom_sf"/>
</dbReference>
<evidence type="ECO:0000313" key="4">
    <source>
        <dbReference type="Proteomes" id="UP000249091"/>
    </source>
</evidence>
<dbReference type="AlphaFoldDB" id="A0A2X4WWF0"/>
<dbReference type="InterPro" id="IPR050523">
    <property type="entry name" value="AKR_Detox_Biosynth"/>
</dbReference>
<gene>
    <name evidence="3" type="primary">iolS_1</name>
    <name evidence="3" type="ORF">NCTC10994_00138</name>
</gene>
<dbReference type="SUPFAM" id="SSF51430">
    <property type="entry name" value="NAD(P)-linked oxidoreductase"/>
    <property type="match status" value="1"/>
</dbReference>
<reference evidence="3 4" key="1">
    <citation type="submission" date="2018-06" db="EMBL/GenBank/DDBJ databases">
        <authorList>
            <consortium name="Pathogen Informatics"/>
            <person name="Doyle S."/>
        </authorList>
    </citation>
    <scope>NUCLEOTIDE SEQUENCE [LARGE SCALE GENOMIC DNA]</scope>
    <source>
        <strain evidence="3 4">NCTC10994</strain>
    </source>
</reference>
<proteinExistence type="predicted"/>
<evidence type="ECO:0000313" key="3">
    <source>
        <dbReference type="EMBL" id="SQI28394.1"/>
    </source>
</evidence>
<dbReference type="Proteomes" id="UP000249091">
    <property type="component" value="Chromosome 1"/>
</dbReference>
<evidence type="ECO:0000259" key="2">
    <source>
        <dbReference type="Pfam" id="PF00248"/>
    </source>
</evidence>
<dbReference type="EMBL" id="LS483468">
    <property type="protein sequence ID" value="SQI28394.1"/>
    <property type="molecule type" value="Genomic_DNA"/>
</dbReference>
<protein>
    <submittedName>
        <fullName evidence="3">Aryl-alcohol dehydrogenase (NADP+)</fullName>
        <ecNumber evidence="3">1.1.1.-</ecNumber>
        <ecNumber evidence="3">1.1.1.91</ecNumber>
    </submittedName>
</protein>
<dbReference type="InterPro" id="IPR023210">
    <property type="entry name" value="NADP_OxRdtase_dom"/>
</dbReference>
<dbReference type="EC" id="1.1.1.91" evidence="3"/>
<dbReference type="RefSeq" id="WP_072699034.1">
    <property type="nucleotide sequence ID" value="NZ_JAFBBL010000001.1"/>
</dbReference>
<dbReference type="InterPro" id="IPR018170">
    <property type="entry name" value="Aldo/ket_reductase_CS"/>
</dbReference>
<name>A0A2X4WWF0_9NOCA</name>
<keyword evidence="4" id="KW-1185">Reference proteome</keyword>
<dbReference type="PROSITE" id="PS00062">
    <property type="entry name" value="ALDOKETO_REDUCTASE_2"/>
    <property type="match status" value="1"/>
</dbReference>
<dbReference type="Gene3D" id="3.20.20.100">
    <property type="entry name" value="NADP-dependent oxidoreductase domain"/>
    <property type="match status" value="1"/>
</dbReference>
<dbReference type="PRINTS" id="PR00069">
    <property type="entry name" value="ALDKETRDTASE"/>
</dbReference>
<dbReference type="CDD" id="cd19081">
    <property type="entry name" value="AKR_AKR9C1"/>
    <property type="match status" value="1"/>
</dbReference>
<dbReference type="STRING" id="1219011.GCA_001895045_01015"/>
<keyword evidence="1 3" id="KW-0560">Oxidoreductase</keyword>
<dbReference type="GO" id="GO:0047681">
    <property type="term" value="F:aryl-alcohol dehydrogenase (NADP+) activity"/>
    <property type="evidence" value="ECO:0007669"/>
    <property type="project" value="UniProtKB-EC"/>
</dbReference>
<dbReference type="GO" id="GO:0005829">
    <property type="term" value="C:cytosol"/>
    <property type="evidence" value="ECO:0007669"/>
    <property type="project" value="TreeGrafter"/>
</dbReference>
<dbReference type="Pfam" id="PF00248">
    <property type="entry name" value="Aldo_ket_red"/>
    <property type="match status" value="1"/>
</dbReference>
<evidence type="ECO:0000256" key="1">
    <source>
        <dbReference type="ARBA" id="ARBA00023002"/>
    </source>
</evidence>
<feature type="domain" description="NADP-dependent oxidoreductase" evidence="2">
    <location>
        <begin position="15"/>
        <end position="309"/>
    </location>
</feature>
<dbReference type="PANTHER" id="PTHR43364:SF6">
    <property type="entry name" value="OXIDOREDUCTASE-RELATED"/>
    <property type="match status" value="1"/>
</dbReference>
<dbReference type="PANTHER" id="PTHR43364">
    <property type="entry name" value="NADH-SPECIFIC METHYLGLYOXAL REDUCTASE-RELATED"/>
    <property type="match status" value="1"/>
</dbReference>
<sequence length="315" mass="33864">MTTIGNSRLDIFPFALGGNTFGWTADETESFEILDAFRAAGGNLVDTADSYSAFAPGNSGGESETILGNWVAARGIRDEVTIATKVGHHPEHPGLAPANVRAAADASLKRLQSDHIDLYYAHSDDPETPLAETVAAFDELVRDGKVRYVGLSNFSPDRVKEWLDIADAHGFDAPVSLQPHYNLVHRAEYETGYAPIALEHNLGVLPYYSLASGFLTGKYRSQDDVTGRVRERMASRYLTDAGLAVVDALGEIATAHAVEISTVALAWLLTRPGVVAPLASVSRIEQLPALLDATRLTLTDLEVDRLTGLSDAFAA</sequence>
<organism evidence="3 4">
    <name type="scientific">Rhodococcus coprophilus</name>
    <dbReference type="NCBI Taxonomy" id="38310"/>
    <lineage>
        <taxon>Bacteria</taxon>
        <taxon>Bacillati</taxon>
        <taxon>Actinomycetota</taxon>
        <taxon>Actinomycetes</taxon>
        <taxon>Mycobacteriales</taxon>
        <taxon>Nocardiaceae</taxon>
        <taxon>Rhodococcus</taxon>
    </lineage>
</organism>
<dbReference type="FunFam" id="3.20.20.100:FF:000004">
    <property type="entry name" value="Oxidoreductase, aldo/keto reductase"/>
    <property type="match status" value="1"/>
</dbReference>
<dbReference type="EC" id="1.1.1.-" evidence="3"/>
<dbReference type="InterPro" id="IPR020471">
    <property type="entry name" value="AKR"/>
</dbReference>
<accession>A0A2X4WWF0</accession>
<dbReference type="KEGG" id="rcr:NCTC10994_00138"/>